<dbReference type="Proteomes" id="UP000053259">
    <property type="component" value="Unassembled WGS sequence"/>
</dbReference>
<dbReference type="InParanoid" id="A0A0D2BCF3"/>
<dbReference type="EMBL" id="KN847530">
    <property type="protein sequence ID" value="KIW09024.1"/>
    <property type="molecule type" value="Genomic_DNA"/>
</dbReference>
<dbReference type="AlphaFoldDB" id="A0A0D2BCF3"/>
<gene>
    <name evidence="1" type="ORF">PV09_00918</name>
</gene>
<accession>A0A0D2BCF3</accession>
<protein>
    <submittedName>
        <fullName evidence="1">Uncharacterized protein</fullName>
    </submittedName>
</protein>
<evidence type="ECO:0000313" key="1">
    <source>
        <dbReference type="EMBL" id="KIW09024.1"/>
    </source>
</evidence>
<sequence>MRDRTEVAEVILEICLAQYSPEKKDERNARYIMAEQHDNDCRSESSCDVHVYEEINDDKFSTENIGAVSLEFDSHVAPLDYLSWFCPAKTLSDRDMINTSRSSSSLLGYALDAVNEPLFSWLLKLGKHYNTLKTKINSEYDSLFYSFKTSYLQQAIQLGNTRRVIELIKSTGCGIPFEDLVKSSGVQSHESSKYYQGLSVYGRKRADWAAAGRQTQIRVSSGTQISPLLLAAQSGTLEILEYFLSDTPLRLYQEFLTAYKDDMRVKRLSRGLGGVHKAISDWYHANQEYLLFFVLAGTLENDSEARLEYVIRTFPGQIESQLVSGETPL</sequence>
<keyword evidence="2" id="KW-1185">Reference proteome</keyword>
<dbReference type="GeneID" id="27308891"/>
<evidence type="ECO:0000313" key="2">
    <source>
        <dbReference type="Proteomes" id="UP000053259"/>
    </source>
</evidence>
<organism evidence="1 2">
    <name type="scientific">Verruconis gallopava</name>
    <dbReference type="NCBI Taxonomy" id="253628"/>
    <lineage>
        <taxon>Eukaryota</taxon>
        <taxon>Fungi</taxon>
        <taxon>Dikarya</taxon>
        <taxon>Ascomycota</taxon>
        <taxon>Pezizomycotina</taxon>
        <taxon>Dothideomycetes</taxon>
        <taxon>Pleosporomycetidae</taxon>
        <taxon>Venturiales</taxon>
        <taxon>Sympoventuriaceae</taxon>
        <taxon>Verruconis</taxon>
    </lineage>
</organism>
<dbReference type="RefSeq" id="XP_016218893.1">
    <property type="nucleotide sequence ID" value="XM_016353740.1"/>
</dbReference>
<dbReference type="HOGENOM" id="CLU_845194_0_0_1"/>
<dbReference type="STRING" id="253628.A0A0D2BCF3"/>
<dbReference type="OrthoDB" id="539213at2759"/>
<name>A0A0D2BCF3_9PEZI</name>
<proteinExistence type="predicted"/>
<dbReference type="VEuPathDB" id="FungiDB:PV09_00918"/>
<reference evidence="1 2" key="1">
    <citation type="submission" date="2015-01" db="EMBL/GenBank/DDBJ databases">
        <title>The Genome Sequence of Ochroconis gallopava CBS43764.</title>
        <authorList>
            <consortium name="The Broad Institute Genomics Platform"/>
            <person name="Cuomo C."/>
            <person name="de Hoog S."/>
            <person name="Gorbushina A."/>
            <person name="Stielow B."/>
            <person name="Teixiera M."/>
            <person name="Abouelleil A."/>
            <person name="Chapman S.B."/>
            <person name="Priest M."/>
            <person name="Young S.K."/>
            <person name="Wortman J."/>
            <person name="Nusbaum C."/>
            <person name="Birren B."/>
        </authorList>
    </citation>
    <scope>NUCLEOTIDE SEQUENCE [LARGE SCALE GENOMIC DNA]</scope>
    <source>
        <strain evidence="1 2">CBS 43764</strain>
    </source>
</reference>